<keyword evidence="3" id="KW-1185">Reference proteome</keyword>
<reference evidence="3" key="1">
    <citation type="journal article" date="2014" name="Science">
        <title>The coffee genome provides insight into the convergent evolution of caffeine biosynthesis.</title>
        <authorList>
            <person name="Denoeud F."/>
            <person name="Carretero-Paulet L."/>
            <person name="Dereeper A."/>
            <person name="Droc G."/>
            <person name="Guyot R."/>
            <person name="Pietrella M."/>
            <person name="Zheng C."/>
            <person name="Alberti A."/>
            <person name="Anthony F."/>
            <person name="Aprea G."/>
            <person name="Aury J.M."/>
            <person name="Bento P."/>
            <person name="Bernard M."/>
            <person name="Bocs S."/>
            <person name="Campa C."/>
            <person name="Cenci A."/>
            <person name="Combes M.C."/>
            <person name="Crouzillat D."/>
            <person name="Da Silva C."/>
            <person name="Daddiego L."/>
            <person name="De Bellis F."/>
            <person name="Dussert S."/>
            <person name="Garsmeur O."/>
            <person name="Gayraud T."/>
            <person name="Guignon V."/>
            <person name="Jahn K."/>
            <person name="Jamilloux V."/>
            <person name="Joet T."/>
            <person name="Labadie K."/>
            <person name="Lan T."/>
            <person name="Leclercq J."/>
            <person name="Lepelley M."/>
            <person name="Leroy T."/>
            <person name="Li L.T."/>
            <person name="Librado P."/>
            <person name="Lopez L."/>
            <person name="Munoz A."/>
            <person name="Noel B."/>
            <person name="Pallavicini A."/>
            <person name="Perrotta G."/>
            <person name="Poncet V."/>
            <person name="Pot D."/>
            <person name="Priyono X."/>
            <person name="Rigoreau M."/>
            <person name="Rouard M."/>
            <person name="Rozas J."/>
            <person name="Tranchant-Dubreuil C."/>
            <person name="VanBuren R."/>
            <person name="Zhang Q."/>
            <person name="Andrade A.C."/>
            <person name="Argout X."/>
            <person name="Bertrand B."/>
            <person name="de Kochko A."/>
            <person name="Graziosi G."/>
            <person name="Henry R.J."/>
            <person name="Jayarama X."/>
            <person name="Ming R."/>
            <person name="Nagai C."/>
            <person name="Rounsley S."/>
            <person name="Sankoff D."/>
            <person name="Giuliano G."/>
            <person name="Albert V.A."/>
            <person name="Wincker P."/>
            <person name="Lashermes P."/>
        </authorList>
    </citation>
    <scope>NUCLEOTIDE SEQUENCE [LARGE SCALE GENOMIC DNA]</scope>
    <source>
        <strain evidence="3">cv. DH200-94</strain>
    </source>
</reference>
<dbReference type="Proteomes" id="UP000295252">
    <property type="component" value="Unassembled WGS sequence"/>
</dbReference>
<evidence type="ECO:0000313" key="2">
    <source>
        <dbReference type="EMBL" id="CDP20863.1"/>
    </source>
</evidence>
<organism evidence="2 3">
    <name type="scientific">Coffea canephora</name>
    <name type="common">Robusta coffee</name>
    <dbReference type="NCBI Taxonomy" id="49390"/>
    <lineage>
        <taxon>Eukaryota</taxon>
        <taxon>Viridiplantae</taxon>
        <taxon>Streptophyta</taxon>
        <taxon>Embryophyta</taxon>
        <taxon>Tracheophyta</taxon>
        <taxon>Spermatophyta</taxon>
        <taxon>Magnoliopsida</taxon>
        <taxon>eudicotyledons</taxon>
        <taxon>Gunneridae</taxon>
        <taxon>Pentapetalae</taxon>
        <taxon>asterids</taxon>
        <taxon>lamiids</taxon>
        <taxon>Gentianales</taxon>
        <taxon>Rubiaceae</taxon>
        <taxon>Ixoroideae</taxon>
        <taxon>Gardenieae complex</taxon>
        <taxon>Bertiereae - Coffeeae clade</taxon>
        <taxon>Coffeeae</taxon>
        <taxon>Coffea</taxon>
    </lineage>
</organism>
<dbReference type="Gramene" id="CDP20863">
    <property type="protein sequence ID" value="CDP20863"/>
    <property type="gene ID" value="GSCOC_T00007438001"/>
</dbReference>
<dbReference type="InParanoid" id="A0A068VMF8"/>
<accession>A0A068VMF8</accession>
<name>A0A068VMF8_COFCA</name>
<evidence type="ECO:0000313" key="3">
    <source>
        <dbReference type="Proteomes" id="UP000295252"/>
    </source>
</evidence>
<feature type="region of interest" description="Disordered" evidence="1">
    <location>
        <begin position="142"/>
        <end position="180"/>
    </location>
</feature>
<dbReference type="AlphaFoldDB" id="A0A068VMF8"/>
<proteinExistence type="predicted"/>
<evidence type="ECO:0000256" key="1">
    <source>
        <dbReference type="SAM" id="MobiDB-lite"/>
    </source>
</evidence>
<gene>
    <name evidence="2" type="ORF">GSCOC_T00007438001</name>
</gene>
<protein>
    <submittedName>
        <fullName evidence="2">DH200=94 genomic scaffold, scaffold_1893</fullName>
    </submittedName>
</protein>
<dbReference type="EMBL" id="HG740977">
    <property type="protein sequence ID" value="CDP20863.1"/>
    <property type="molecule type" value="Genomic_DNA"/>
</dbReference>
<sequence>MTSLHYLTPVFVLSQTLHKIVFPRLQQSLTLLLRIPIPHPFLSQTLSPKFLLHPNHPLQLALYTKIDNLCLRQKAESLSPPSQPPAKHTICYIKNPARLLLHPSQNKTKTLSISFHLHTTCIFSHQLRLTLKPTMTFPFSHRRHQQRNSFNPLDRRDPMDRLSTTLPSSREARRGERLPNGPYYLPGRHWVSRPQYRPLMRQVWRQRNHLLGTAPTPQPIHRMAVSN</sequence>